<dbReference type="InParanoid" id="B9S4K5"/>
<name>B9S4K5_RICCO</name>
<protein>
    <submittedName>
        <fullName evidence="1">Uncharacterized protein</fullName>
    </submittedName>
</protein>
<keyword evidence="2" id="KW-1185">Reference proteome</keyword>
<evidence type="ECO:0000313" key="2">
    <source>
        <dbReference type="Proteomes" id="UP000008311"/>
    </source>
</evidence>
<gene>
    <name evidence="1" type="ORF">RCOM_0809690</name>
</gene>
<organism evidence="1 2">
    <name type="scientific">Ricinus communis</name>
    <name type="common">Castor bean</name>
    <dbReference type="NCBI Taxonomy" id="3988"/>
    <lineage>
        <taxon>Eukaryota</taxon>
        <taxon>Viridiplantae</taxon>
        <taxon>Streptophyta</taxon>
        <taxon>Embryophyta</taxon>
        <taxon>Tracheophyta</taxon>
        <taxon>Spermatophyta</taxon>
        <taxon>Magnoliopsida</taxon>
        <taxon>eudicotyledons</taxon>
        <taxon>Gunneridae</taxon>
        <taxon>Pentapetalae</taxon>
        <taxon>rosids</taxon>
        <taxon>fabids</taxon>
        <taxon>Malpighiales</taxon>
        <taxon>Euphorbiaceae</taxon>
        <taxon>Acalyphoideae</taxon>
        <taxon>Acalypheae</taxon>
        <taxon>Ricinus</taxon>
    </lineage>
</organism>
<proteinExistence type="predicted"/>
<accession>B9S4K5</accession>
<reference evidence="2" key="1">
    <citation type="journal article" date="2010" name="Nat. Biotechnol.">
        <title>Draft genome sequence of the oilseed species Ricinus communis.</title>
        <authorList>
            <person name="Chan A.P."/>
            <person name="Crabtree J."/>
            <person name="Zhao Q."/>
            <person name="Lorenzi H."/>
            <person name="Orvis J."/>
            <person name="Puiu D."/>
            <person name="Melake-Berhan A."/>
            <person name="Jones K.M."/>
            <person name="Redman J."/>
            <person name="Chen G."/>
            <person name="Cahoon E.B."/>
            <person name="Gedil M."/>
            <person name="Stanke M."/>
            <person name="Haas B.J."/>
            <person name="Wortman J.R."/>
            <person name="Fraser-Liggett C.M."/>
            <person name="Ravel J."/>
            <person name="Rabinowicz P.D."/>
        </authorList>
    </citation>
    <scope>NUCLEOTIDE SEQUENCE [LARGE SCALE GENOMIC DNA]</scope>
    <source>
        <strain evidence="2">cv. Hale</strain>
    </source>
</reference>
<dbReference type="AlphaFoldDB" id="B9S4K5"/>
<sequence>MPLRMPRQEDDGCVTGPKTLKYLQGCFNIVGPRVVPASDKINKLKAVSNC</sequence>
<evidence type="ECO:0000313" key="1">
    <source>
        <dbReference type="EMBL" id="EEF41469.1"/>
    </source>
</evidence>
<dbReference type="EMBL" id="EQ973865">
    <property type="protein sequence ID" value="EEF41469.1"/>
    <property type="molecule type" value="Genomic_DNA"/>
</dbReference>
<dbReference type="Proteomes" id="UP000008311">
    <property type="component" value="Unassembled WGS sequence"/>
</dbReference>